<evidence type="ECO:0000313" key="6">
    <source>
        <dbReference type="RefSeq" id="XP_022292578.1"/>
    </source>
</evidence>
<dbReference type="GeneID" id="111103530"/>
<protein>
    <submittedName>
        <fullName evidence="5 6">Uncharacterized protein LOC111103530</fullName>
    </submittedName>
</protein>
<dbReference type="Gene3D" id="1.10.10.60">
    <property type="entry name" value="Homeodomain-like"/>
    <property type="match status" value="1"/>
</dbReference>
<feature type="region of interest" description="Disordered" evidence="2">
    <location>
        <begin position="83"/>
        <end position="121"/>
    </location>
</feature>
<proteinExistence type="predicted"/>
<dbReference type="RefSeq" id="XP_022292577.1">
    <property type="nucleotide sequence ID" value="XM_022436869.1"/>
</dbReference>
<keyword evidence="4" id="KW-1185">Reference proteome</keyword>
<dbReference type="OrthoDB" id="6140923at2759"/>
<reference evidence="5 6" key="1">
    <citation type="submission" date="2025-04" db="UniProtKB">
        <authorList>
            <consortium name="RefSeq"/>
        </authorList>
    </citation>
    <scope>IDENTIFICATION</scope>
    <source>
        <tissue evidence="5 6">Whole sample</tissue>
    </source>
</reference>
<evidence type="ECO:0000256" key="1">
    <source>
        <dbReference type="SAM" id="Coils"/>
    </source>
</evidence>
<feature type="coiled-coil region" evidence="1">
    <location>
        <begin position="225"/>
        <end position="275"/>
    </location>
</feature>
<dbReference type="RefSeq" id="XP_022292578.1">
    <property type="nucleotide sequence ID" value="XM_022436870.1"/>
</dbReference>
<feature type="domain" description="Myb/SANT-like DNA-binding" evidence="3">
    <location>
        <begin position="124"/>
        <end position="205"/>
    </location>
</feature>
<dbReference type="Pfam" id="PF13837">
    <property type="entry name" value="Myb_DNA-bind_4"/>
    <property type="match status" value="1"/>
</dbReference>
<dbReference type="InterPro" id="IPR044822">
    <property type="entry name" value="Myb_DNA-bind_4"/>
</dbReference>
<dbReference type="Proteomes" id="UP000694844">
    <property type="component" value="Chromosome 7"/>
</dbReference>
<feature type="compositionally biased region" description="Polar residues" evidence="2">
    <location>
        <begin position="103"/>
        <end position="121"/>
    </location>
</feature>
<sequence length="297" mass="34236">MLMRDGINTKLQTRSGCIFEQKGAPLKKQFTRLIMTELRTIILQDQNGMEKSLRCPTDVFNILMSNKTDQSVKAQILQSLLQDNGSSANTEESPSTSKKESPVTLTNTRPTSPNSSVDGTQIWNWKPAEEDLLVSIRHEKNDMFLKSKNHTALWKEISNQLNEILQCCVSPTQAMNKYYSLKKKWKEVIDAGTGSDRKYFRQKDQFDELYGCKESTKPSVVMDTLVNAAERTENKQKRVNEIKKKSLKRNSDSILEVLEKHNKEMVDKMDSMHQEKMQKFDRLLNLYETELKSRSGN</sequence>
<name>A0A8B8APL3_CRAVI</name>
<accession>A0A8B8APL3</accession>
<keyword evidence="1" id="KW-0175">Coiled coil</keyword>
<evidence type="ECO:0000259" key="3">
    <source>
        <dbReference type="Pfam" id="PF13837"/>
    </source>
</evidence>
<evidence type="ECO:0000313" key="4">
    <source>
        <dbReference type="Proteomes" id="UP000694844"/>
    </source>
</evidence>
<evidence type="ECO:0000313" key="5">
    <source>
        <dbReference type="RefSeq" id="XP_022292577.1"/>
    </source>
</evidence>
<dbReference type="KEGG" id="cvn:111103530"/>
<gene>
    <name evidence="5 6" type="primary">LOC111103530</name>
</gene>
<organism evidence="4 6">
    <name type="scientific">Crassostrea virginica</name>
    <name type="common">Eastern oyster</name>
    <dbReference type="NCBI Taxonomy" id="6565"/>
    <lineage>
        <taxon>Eukaryota</taxon>
        <taxon>Metazoa</taxon>
        <taxon>Spiralia</taxon>
        <taxon>Lophotrochozoa</taxon>
        <taxon>Mollusca</taxon>
        <taxon>Bivalvia</taxon>
        <taxon>Autobranchia</taxon>
        <taxon>Pteriomorphia</taxon>
        <taxon>Ostreida</taxon>
        <taxon>Ostreoidea</taxon>
        <taxon>Ostreidae</taxon>
        <taxon>Crassostrea</taxon>
    </lineage>
</organism>
<dbReference type="AlphaFoldDB" id="A0A8B8APL3"/>
<evidence type="ECO:0000256" key="2">
    <source>
        <dbReference type="SAM" id="MobiDB-lite"/>
    </source>
</evidence>